<proteinExistence type="inferred from homology"/>
<dbReference type="GO" id="GO:0006631">
    <property type="term" value="P:fatty acid metabolic process"/>
    <property type="evidence" value="ECO:0007669"/>
    <property type="project" value="TreeGrafter"/>
</dbReference>
<dbReference type="Pfam" id="PF00501">
    <property type="entry name" value="AMP-binding"/>
    <property type="match status" value="1"/>
</dbReference>
<dbReference type="InterPro" id="IPR002123">
    <property type="entry name" value="Plipid/glycerol_acylTrfase"/>
</dbReference>
<dbReference type="InterPro" id="IPR020845">
    <property type="entry name" value="AMP-binding_CS"/>
</dbReference>
<dbReference type="AlphaFoldDB" id="A0A3B0ZSD4"/>
<reference evidence="3" key="1">
    <citation type="submission" date="2018-06" db="EMBL/GenBank/DDBJ databases">
        <authorList>
            <person name="Zhirakovskaya E."/>
        </authorList>
    </citation>
    <scope>NUCLEOTIDE SEQUENCE</scope>
</reference>
<gene>
    <name evidence="3" type="ORF">MNBD_GAMMA23-912</name>
</gene>
<dbReference type="PANTHER" id="PTHR43201">
    <property type="entry name" value="ACYL-COA SYNTHETASE"/>
    <property type="match status" value="1"/>
</dbReference>
<dbReference type="Pfam" id="PF01553">
    <property type="entry name" value="Acyltransferase"/>
    <property type="match status" value="1"/>
</dbReference>
<evidence type="ECO:0000313" key="3">
    <source>
        <dbReference type="EMBL" id="VAW92130.1"/>
    </source>
</evidence>
<comment type="similarity">
    <text evidence="1">Belongs to the ATP-dependent AMP-binding enzyme family.</text>
</comment>
<dbReference type="InterPro" id="IPR042099">
    <property type="entry name" value="ANL_N_sf"/>
</dbReference>
<name>A0A3B0ZSD4_9ZZZZ</name>
<evidence type="ECO:0000259" key="2">
    <source>
        <dbReference type="SMART" id="SM00563"/>
    </source>
</evidence>
<dbReference type="GO" id="GO:0008922">
    <property type="term" value="F:long-chain fatty acid [acyl-carrier-protein] ligase activity"/>
    <property type="evidence" value="ECO:0007669"/>
    <property type="project" value="UniProtKB-EC"/>
</dbReference>
<keyword evidence="3" id="KW-0808">Transferase</keyword>
<dbReference type="SUPFAM" id="SSF56801">
    <property type="entry name" value="Acetyl-CoA synthetase-like"/>
    <property type="match status" value="1"/>
</dbReference>
<dbReference type="CDD" id="cd07989">
    <property type="entry name" value="LPLAT_AGPAT-like"/>
    <property type="match status" value="1"/>
</dbReference>
<dbReference type="SMART" id="SM00563">
    <property type="entry name" value="PlsC"/>
    <property type="match status" value="1"/>
</dbReference>
<dbReference type="Gene3D" id="3.40.50.12780">
    <property type="entry name" value="N-terminal domain of ligase-like"/>
    <property type="match status" value="1"/>
</dbReference>
<evidence type="ECO:0000256" key="1">
    <source>
        <dbReference type="ARBA" id="ARBA00006432"/>
    </source>
</evidence>
<feature type="domain" description="Phospholipid/glycerol acyltransferase" evidence="2">
    <location>
        <begin position="31"/>
        <end position="141"/>
    </location>
</feature>
<sequence>MVAVILRRLLKLFYRVEVKGLDYFHQSSKRTMIVANHTSFLDAALLYCFLPDDISFAIHTRIMSRGFMAPFRSMVKLFVMDPANPFSLKSLIKYLKEDNRVVIFPEGRITTTGALMKIYNGPGLVADRSDADVLPIRIDGAQYTPFSRLRGIVRLRWFPKITLTILPPRKIKAPDIIRGRARRYFAGKLLTDIMNEVIFSTSNYKRTLFQALLDAKNIHGKKHIIAEDIERSPISYQQLIHRSILLGDVLEPKTQEGEYVGILLPNMVNTVVTFFALHVHGRIPVMLNFSAGAKAMLNACTTTNIKTVYTSKRFVTYAKLDAVIEQLSQQVNVCYLEDIVKKISALKKLTSIISATFPKATYIKRLANHNPHSPAVVLFTSGSEGVAKGVVLSHSNLLANGIQMSTRVDFNAQDKILNSLPLFHSFGLTAGTLIPLISGMKVFLYPSPLHYRIIPEVAYDIGATIMFGTNTFLANYGRFAHPYDFYSLRYVFSGAEKLQDTTRQLWNDKFGVRVFEGYGTTETSPALSTNTAMDNKKGTVGRLLP</sequence>
<keyword evidence="3" id="KW-0012">Acyltransferase</keyword>
<dbReference type="PROSITE" id="PS00455">
    <property type="entry name" value="AMP_BINDING"/>
    <property type="match status" value="1"/>
</dbReference>
<accession>A0A3B0ZSD4</accession>
<dbReference type="EC" id="2.3.1.40" evidence="3"/>
<keyword evidence="3" id="KW-0436">Ligase</keyword>
<dbReference type="GO" id="GO:0008779">
    <property type="term" value="F:acyl-[acyl-carrier-protein]-phospholipid O-acyltransferase activity"/>
    <property type="evidence" value="ECO:0007669"/>
    <property type="project" value="UniProtKB-EC"/>
</dbReference>
<organism evidence="3">
    <name type="scientific">hydrothermal vent metagenome</name>
    <dbReference type="NCBI Taxonomy" id="652676"/>
    <lineage>
        <taxon>unclassified sequences</taxon>
        <taxon>metagenomes</taxon>
        <taxon>ecological metagenomes</taxon>
    </lineage>
</organism>
<dbReference type="InterPro" id="IPR000873">
    <property type="entry name" value="AMP-dep_synth/lig_dom"/>
</dbReference>
<dbReference type="SUPFAM" id="SSF69593">
    <property type="entry name" value="Glycerol-3-phosphate (1)-acyltransferase"/>
    <property type="match status" value="1"/>
</dbReference>
<protein>
    <submittedName>
        <fullName evidence="3">2-acylglycerophosphoethanolamine acyltransferase / Acyl-[acyl-carrier-protein] synthetase</fullName>
        <ecNumber evidence="3">2.3.1.40</ecNumber>
        <ecNumber evidence="3">6.2.1.20</ecNumber>
    </submittedName>
</protein>
<dbReference type="GO" id="GO:0031956">
    <property type="term" value="F:medium-chain fatty acid-CoA ligase activity"/>
    <property type="evidence" value="ECO:0007669"/>
    <property type="project" value="TreeGrafter"/>
</dbReference>
<dbReference type="PANTHER" id="PTHR43201:SF8">
    <property type="entry name" value="ACYL-COA SYNTHETASE FAMILY MEMBER 3"/>
    <property type="match status" value="1"/>
</dbReference>
<dbReference type="EMBL" id="UOFT01000022">
    <property type="protein sequence ID" value="VAW92130.1"/>
    <property type="molecule type" value="Genomic_DNA"/>
</dbReference>
<dbReference type="EC" id="6.2.1.20" evidence="3"/>
<feature type="non-terminal residue" evidence="3">
    <location>
        <position position="545"/>
    </location>
</feature>